<dbReference type="OrthoDB" id="1470350at2759"/>
<dbReference type="Pfam" id="PF00067">
    <property type="entry name" value="p450"/>
    <property type="match status" value="1"/>
</dbReference>
<evidence type="ECO:0000256" key="2">
    <source>
        <dbReference type="ARBA" id="ARBA00010617"/>
    </source>
</evidence>
<evidence type="ECO:0000256" key="5">
    <source>
        <dbReference type="ARBA" id="ARBA00023004"/>
    </source>
</evidence>
<evidence type="ECO:0000256" key="3">
    <source>
        <dbReference type="ARBA" id="ARBA00022723"/>
    </source>
</evidence>
<name>A0A6A6BXQ3_ZASCE</name>
<evidence type="ECO:0000256" key="7">
    <source>
        <dbReference type="RuleBase" id="RU000461"/>
    </source>
</evidence>
<dbReference type="Gene3D" id="1.10.630.10">
    <property type="entry name" value="Cytochrome P450"/>
    <property type="match status" value="1"/>
</dbReference>
<dbReference type="PRINTS" id="PR01239">
    <property type="entry name" value="EP450IICYP52"/>
</dbReference>
<sequence length="433" mass="49485">MEQYKVSGSKTFTVRSWNNKSIFTGEPANTQAIHTNLEDWTQAAERRIVTPFSRSNIINQDGAAWRHSRDLINPLFKRAELDDVERFKKFVDRMITLIPRDESTVDMHPLLRKLFLDSSSEFCFGESIDSLRDRTGQADAFIAAFNRATTGDGKRIHPTRTFRKLMFKYTKDDEWMADVKIVHDYIDRCIARHRDTNADMTAKQRKGYFILKGMSKDVSDPVELRFQLLGIFSTARELTAMAFANTLFLLARQPDLWQELRAEAQGLGGKAPTSFEELKSIPLFRYTIMEALRVRSPIVLTRRQAARDTVLPRGGGPDGSSPVLIPKGSMVWCDKYANTRETTTWGPDLDTFRPSRFEGKKLGWEFTPFSGGPRICPANQQVISQCVYLLLRLVQEFESIENRDPVFGFKETLMMCIESRNGCEIALHPNNGV</sequence>
<gene>
    <name evidence="8" type="ORF">M409DRAFT_70900</name>
</gene>
<keyword evidence="7" id="KW-0349">Heme</keyword>
<dbReference type="RefSeq" id="XP_033660466.1">
    <property type="nucleotide sequence ID" value="XM_033818953.1"/>
</dbReference>
<dbReference type="GO" id="GO:0020037">
    <property type="term" value="F:heme binding"/>
    <property type="evidence" value="ECO:0007669"/>
    <property type="project" value="InterPro"/>
</dbReference>
<comment type="cofactor">
    <cofactor evidence="1">
        <name>heme</name>
        <dbReference type="ChEBI" id="CHEBI:30413"/>
    </cofactor>
</comment>
<keyword evidence="4 7" id="KW-0560">Oxidoreductase</keyword>
<proteinExistence type="inferred from homology"/>
<protein>
    <recommendedName>
        <fullName evidence="10">Cytochrome P450</fullName>
    </recommendedName>
</protein>
<keyword evidence="3 7" id="KW-0479">Metal-binding</keyword>
<dbReference type="Proteomes" id="UP000799537">
    <property type="component" value="Unassembled WGS sequence"/>
</dbReference>
<accession>A0A6A6BXQ3</accession>
<evidence type="ECO:0000256" key="4">
    <source>
        <dbReference type="ARBA" id="ARBA00023002"/>
    </source>
</evidence>
<keyword evidence="6 7" id="KW-0503">Monooxygenase</keyword>
<comment type="similarity">
    <text evidence="2 7">Belongs to the cytochrome P450 family.</text>
</comment>
<keyword evidence="5 7" id="KW-0408">Iron</keyword>
<dbReference type="PANTHER" id="PTHR24287:SF19">
    <property type="entry name" value="CYTOCHROME P450"/>
    <property type="match status" value="1"/>
</dbReference>
<dbReference type="InterPro" id="IPR001128">
    <property type="entry name" value="Cyt_P450"/>
</dbReference>
<dbReference type="InterPro" id="IPR047146">
    <property type="entry name" value="Cyt_P450_E_CYP52_fungi"/>
</dbReference>
<dbReference type="PROSITE" id="PS00086">
    <property type="entry name" value="CYTOCHROME_P450"/>
    <property type="match status" value="1"/>
</dbReference>
<dbReference type="GO" id="GO:0016712">
    <property type="term" value="F:oxidoreductase activity, acting on paired donors, with incorporation or reduction of molecular oxygen, reduced flavin or flavoprotein as one donor, and incorporation of one atom of oxygen"/>
    <property type="evidence" value="ECO:0007669"/>
    <property type="project" value="InterPro"/>
</dbReference>
<dbReference type="GeneID" id="54572225"/>
<dbReference type="InterPro" id="IPR017972">
    <property type="entry name" value="Cyt_P450_CS"/>
</dbReference>
<dbReference type="AlphaFoldDB" id="A0A6A6BXQ3"/>
<reference evidence="8" key="1">
    <citation type="journal article" date="2020" name="Stud. Mycol.">
        <title>101 Dothideomycetes genomes: a test case for predicting lifestyles and emergence of pathogens.</title>
        <authorList>
            <person name="Haridas S."/>
            <person name="Albert R."/>
            <person name="Binder M."/>
            <person name="Bloem J."/>
            <person name="Labutti K."/>
            <person name="Salamov A."/>
            <person name="Andreopoulos B."/>
            <person name="Baker S."/>
            <person name="Barry K."/>
            <person name="Bills G."/>
            <person name="Bluhm B."/>
            <person name="Cannon C."/>
            <person name="Castanera R."/>
            <person name="Culley D."/>
            <person name="Daum C."/>
            <person name="Ezra D."/>
            <person name="Gonzalez J."/>
            <person name="Henrissat B."/>
            <person name="Kuo A."/>
            <person name="Liang C."/>
            <person name="Lipzen A."/>
            <person name="Lutzoni F."/>
            <person name="Magnuson J."/>
            <person name="Mondo S."/>
            <person name="Nolan M."/>
            <person name="Ohm R."/>
            <person name="Pangilinan J."/>
            <person name="Park H.-J."/>
            <person name="Ramirez L."/>
            <person name="Alfaro M."/>
            <person name="Sun H."/>
            <person name="Tritt A."/>
            <person name="Yoshinaga Y."/>
            <person name="Zwiers L.-H."/>
            <person name="Turgeon B."/>
            <person name="Goodwin S."/>
            <person name="Spatafora J."/>
            <person name="Crous P."/>
            <person name="Grigoriev I."/>
        </authorList>
    </citation>
    <scope>NUCLEOTIDE SEQUENCE</scope>
    <source>
        <strain evidence="8">ATCC 36951</strain>
    </source>
</reference>
<dbReference type="EMBL" id="ML993635">
    <property type="protein sequence ID" value="KAF2159577.1"/>
    <property type="molecule type" value="Genomic_DNA"/>
</dbReference>
<keyword evidence="9" id="KW-1185">Reference proteome</keyword>
<dbReference type="InterPro" id="IPR036396">
    <property type="entry name" value="Cyt_P450_sf"/>
</dbReference>
<evidence type="ECO:0000256" key="1">
    <source>
        <dbReference type="ARBA" id="ARBA00001971"/>
    </source>
</evidence>
<dbReference type="GO" id="GO:0005506">
    <property type="term" value="F:iron ion binding"/>
    <property type="evidence" value="ECO:0007669"/>
    <property type="project" value="InterPro"/>
</dbReference>
<evidence type="ECO:0008006" key="10">
    <source>
        <dbReference type="Google" id="ProtNLM"/>
    </source>
</evidence>
<dbReference type="SUPFAM" id="SSF48264">
    <property type="entry name" value="Cytochrome P450"/>
    <property type="match status" value="1"/>
</dbReference>
<dbReference type="InterPro" id="IPR002974">
    <property type="entry name" value="Cyt_P450_E_CYP52_ascomycetes"/>
</dbReference>
<evidence type="ECO:0000256" key="6">
    <source>
        <dbReference type="ARBA" id="ARBA00023033"/>
    </source>
</evidence>
<organism evidence="8 9">
    <name type="scientific">Zasmidium cellare ATCC 36951</name>
    <dbReference type="NCBI Taxonomy" id="1080233"/>
    <lineage>
        <taxon>Eukaryota</taxon>
        <taxon>Fungi</taxon>
        <taxon>Dikarya</taxon>
        <taxon>Ascomycota</taxon>
        <taxon>Pezizomycotina</taxon>
        <taxon>Dothideomycetes</taxon>
        <taxon>Dothideomycetidae</taxon>
        <taxon>Mycosphaerellales</taxon>
        <taxon>Mycosphaerellaceae</taxon>
        <taxon>Zasmidium</taxon>
    </lineage>
</organism>
<evidence type="ECO:0000313" key="8">
    <source>
        <dbReference type="EMBL" id="KAF2159577.1"/>
    </source>
</evidence>
<evidence type="ECO:0000313" key="9">
    <source>
        <dbReference type="Proteomes" id="UP000799537"/>
    </source>
</evidence>
<dbReference type="PANTHER" id="PTHR24287">
    <property type="entry name" value="P450, PUTATIVE (EUROFUNG)-RELATED"/>
    <property type="match status" value="1"/>
</dbReference>